<proteinExistence type="predicted"/>
<dbReference type="EMBL" id="BKCP01004350">
    <property type="protein sequence ID" value="GER30411.1"/>
    <property type="molecule type" value="Genomic_DNA"/>
</dbReference>
<protein>
    <submittedName>
        <fullName evidence="1">2-C-methyl-D-erythritol 2,4-cyclodiphosphate synthase</fullName>
    </submittedName>
</protein>
<comment type="caution">
    <text evidence="1">The sequence shown here is derived from an EMBL/GenBank/DDBJ whole genome shotgun (WGS) entry which is preliminary data.</text>
</comment>
<dbReference type="Proteomes" id="UP000325081">
    <property type="component" value="Unassembled WGS sequence"/>
</dbReference>
<reference evidence="2" key="1">
    <citation type="journal article" date="2019" name="Curr. Biol.">
        <title>Genome Sequence of Striga asiatica Provides Insight into the Evolution of Plant Parasitism.</title>
        <authorList>
            <person name="Yoshida S."/>
            <person name="Kim S."/>
            <person name="Wafula E.K."/>
            <person name="Tanskanen J."/>
            <person name="Kim Y.M."/>
            <person name="Honaas L."/>
            <person name="Yang Z."/>
            <person name="Spallek T."/>
            <person name="Conn C.E."/>
            <person name="Ichihashi Y."/>
            <person name="Cheong K."/>
            <person name="Cui S."/>
            <person name="Der J.P."/>
            <person name="Gundlach H."/>
            <person name="Jiao Y."/>
            <person name="Hori C."/>
            <person name="Ishida J.K."/>
            <person name="Kasahara H."/>
            <person name="Kiba T."/>
            <person name="Kim M.S."/>
            <person name="Koo N."/>
            <person name="Laohavisit A."/>
            <person name="Lee Y.H."/>
            <person name="Lumba S."/>
            <person name="McCourt P."/>
            <person name="Mortimer J.C."/>
            <person name="Mutuku J.M."/>
            <person name="Nomura T."/>
            <person name="Sasaki-Sekimoto Y."/>
            <person name="Seto Y."/>
            <person name="Wang Y."/>
            <person name="Wakatake T."/>
            <person name="Sakakibara H."/>
            <person name="Demura T."/>
            <person name="Yamaguchi S."/>
            <person name="Yoneyama K."/>
            <person name="Manabe R.I."/>
            <person name="Nelson D.C."/>
            <person name="Schulman A.H."/>
            <person name="Timko M.P."/>
            <person name="dePamphilis C.W."/>
            <person name="Choi D."/>
            <person name="Shirasu K."/>
        </authorList>
    </citation>
    <scope>NUCLEOTIDE SEQUENCE [LARGE SCALE GENOMIC DNA]</scope>
    <source>
        <strain evidence="2">cv. UVA1</strain>
    </source>
</reference>
<evidence type="ECO:0000313" key="2">
    <source>
        <dbReference type="Proteomes" id="UP000325081"/>
    </source>
</evidence>
<name>A0A5A7PCD9_STRAF</name>
<keyword evidence="2" id="KW-1185">Reference proteome</keyword>
<organism evidence="1 2">
    <name type="scientific">Striga asiatica</name>
    <name type="common">Asiatic witchweed</name>
    <name type="synonym">Buchnera asiatica</name>
    <dbReference type="NCBI Taxonomy" id="4170"/>
    <lineage>
        <taxon>Eukaryota</taxon>
        <taxon>Viridiplantae</taxon>
        <taxon>Streptophyta</taxon>
        <taxon>Embryophyta</taxon>
        <taxon>Tracheophyta</taxon>
        <taxon>Spermatophyta</taxon>
        <taxon>Magnoliopsida</taxon>
        <taxon>eudicotyledons</taxon>
        <taxon>Gunneridae</taxon>
        <taxon>Pentapetalae</taxon>
        <taxon>asterids</taxon>
        <taxon>lamiids</taxon>
        <taxon>Lamiales</taxon>
        <taxon>Orobanchaceae</taxon>
        <taxon>Buchnereae</taxon>
        <taxon>Striga</taxon>
    </lineage>
</organism>
<dbReference type="AlphaFoldDB" id="A0A5A7PCD9"/>
<sequence length="107" mass="12041">MYSGRRLCDRGGVLQLQPGDGEHRAALHLTAFEVRWSTATIFDLHACQTCLSSLMLWICDFVWPFEDGCNESVTKTKGNSRSYSSFCNQNEVVQEPYLVWVTDDGSG</sequence>
<evidence type="ECO:0000313" key="1">
    <source>
        <dbReference type="EMBL" id="GER30411.1"/>
    </source>
</evidence>
<gene>
    <name evidence="1" type="ORF">STAS_06352</name>
</gene>
<accession>A0A5A7PCD9</accession>